<protein>
    <submittedName>
        <fullName evidence="2">Uncharacterized protein</fullName>
    </submittedName>
</protein>
<dbReference type="RefSeq" id="XP_004354597.1">
    <property type="nucleotide sequence ID" value="XM_004354545.1"/>
</dbReference>
<dbReference type="EMBL" id="GL883024">
    <property type="protein sequence ID" value="EGG16213.1"/>
    <property type="molecule type" value="Genomic_DNA"/>
</dbReference>
<dbReference type="AlphaFoldDB" id="F4Q731"/>
<reference evidence="3" key="1">
    <citation type="journal article" date="2011" name="Genome Res.">
        <title>Phylogeny-wide analysis of social amoeba genomes highlights ancient origins for complex intercellular communication.</title>
        <authorList>
            <person name="Heidel A.J."/>
            <person name="Lawal H.M."/>
            <person name="Felder M."/>
            <person name="Schilde C."/>
            <person name="Helps N.R."/>
            <person name="Tunggal B."/>
            <person name="Rivero F."/>
            <person name="John U."/>
            <person name="Schleicher M."/>
            <person name="Eichinger L."/>
            <person name="Platzer M."/>
            <person name="Noegel A.A."/>
            <person name="Schaap P."/>
            <person name="Gloeckner G."/>
        </authorList>
    </citation>
    <scope>NUCLEOTIDE SEQUENCE [LARGE SCALE GENOMIC DNA]</scope>
    <source>
        <strain evidence="3">SH3</strain>
    </source>
</reference>
<dbReference type="KEGG" id="dfa:DFA_09243"/>
<proteinExistence type="predicted"/>
<evidence type="ECO:0000256" key="1">
    <source>
        <dbReference type="SAM" id="SignalP"/>
    </source>
</evidence>
<feature type="chain" id="PRO_5003320001" evidence="1">
    <location>
        <begin position="24"/>
        <end position="615"/>
    </location>
</feature>
<dbReference type="InterPro" id="IPR012332">
    <property type="entry name" value="Autotransporter_pectin_lyase_C"/>
</dbReference>
<accession>F4Q731</accession>
<dbReference type="Proteomes" id="UP000007797">
    <property type="component" value="Unassembled WGS sequence"/>
</dbReference>
<sequence>MYNKTIGITFLVMMMLCGSFVYSSSSLSSSEQIVVQFDTSVDCSKQSCDFNDPSMWIGGVVPDAAGYVASIDYTAPGSSLDGVQAISSTTFNLKLDSIIINSVVQSLVQLTLLNHVMLFDTMNVGAGCTILVLENSTLTIANNLSVADQGTVYVSQDSSVMVGTASFDIGSSYTQQVNGYFSSNGGASIWGELTLVGETSFALYGTGNVVGGLLTTGLHGIALFSDVLVTQLGYVDVQGSLVVTGTLELSRAASVVVNYNVSVVPGGSIVLGEYSTFKQSPSYAPAPAQGPVIVQIDNVIGQASSQISIGRADELNLGTLDLDGQLQITTLVDFTDIMGPANISQLILQATTSVNADLHFAIYTGHVNISQIYSYFTVGQPSTVSIVFDQSSLLVDTPITLYNTILTVSMQSVLNITTGFFSLSNDSQVIVNDGSSLNLYDTQFTTPNITTGTGSSVSITNTQMDGNILLNHGSSLLVNQSTITGDISADDAKLLFIGQNGSLSSVSGGLYVYSQATIGITVDSLSTSYGGVPLSAGSFELNDGTLSLNTLQPLNTLQVGQAYFIVQATESLIVIPTQCTIQFTLPANQSYKFSLIPNFGNGLKYLIFEIFQSSN</sequence>
<dbReference type="Gene3D" id="2.160.20.20">
    <property type="match status" value="1"/>
</dbReference>
<evidence type="ECO:0000313" key="3">
    <source>
        <dbReference type="Proteomes" id="UP000007797"/>
    </source>
</evidence>
<organism evidence="2 3">
    <name type="scientific">Cavenderia fasciculata</name>
    <name type="common">Slime mold</name>
    <name type="synonym">Dictyostelium fasciculatum</name>
    <dbReference type="NCBI Taxonomy" id="261658"/>
    <lineage>
        <taxon>Eukaryota</taxon>
        <taxon>Amoebozoa</taxon>
        <taxon>Evosea</taxon>
        <taxon>Eumycetozoa</taxon>
        <taxon>Dictyostelia</taxon>
        <taxon>Acytosteliales</taxon>
        <taxon>Cavenderiaceae</taxon>
        <taxon>Cavenderia</taxon>
    </lineage>
</organism>
<feature type="signal peptide" evidence="1">
    <location>
        <begin position="1"/>
        <end position="23"/>
    </location>
</feature>
<keyword evidence="1" id="KW-0732">Signal</keyword>
<dbReference type="GeneID" id="14868163"/>
<name>F4Q731_CACFS</name>
<evidence type="ECO:0000313" key="2">
    <source>
        <dbReference type="EMBL" id="EGG16213.1"/>
    </source>
</evidence>
<gene>
    <name evidence="2" type="ORF">DFA_09243</name>
</gene>
<keyword evidence="3" id="KW-1185">Reference proteome</keyword>